<comment type="caution">
    <text evidence="1">The sequence shown here is derived from an EMBL/GenBank/DDBJ whole genome shotgun (WGS) entry which is preliminary data.</text>
</comment>
<gene>
    <name evidence="1" type="ORF">GHT07_20935</name>
</gene>
<proteinExistence type="predicted"/>
<dbReference type="RefSeq" id="WP_153587034.1">
    <property type="nucleotide sequence ID" value="NZ_WJBU01000031.1"/>
</dbReference>
<protein>
    <submittedName>
        <fullName evidence="1">Uncharacterized protein</fullName>
    </submittedName>
</protein>
<dbReference type="EMBL" id="WJBU01000031">
    <property type="protein sequence ID" value="MRD49741.1"/>
    <property type="molecule type" value="Genomic_DNA"/>
</dbReference>
<reference evidence="1 2" key="1">
    <citation type="submission" date="2019-11" db="EMBL/GenBank/DDBJ databases">
        <title>Caenimonas koreensis gen. nov., sp. nov., isolated from activated sludge.</title>
        <authorList>
            <person name="Seung H.R."/>
        </authorList>
    </citation>
    <scope>NUCLEOTIDE SEQUENCE [LARGE SCALE GENOMIC DNA]</scope>
    <source>
        <strain evidence="1 2">EMB320</strain>
    </source>
</reference>
<evidence type="ECO:0000313" key="2">
    <source>
        <dbReference type="Proteomes" id="UP000487350"/>
    </source>
</evidence>
<evidence type="ECO:0000313" key="1">
    <source>
        <dbReference type="EMBL" id="MRD49741.1"/>
    </source>
</evidence>
<dbReference type="Proteomes" id="UP000487350">
    <property type="component" value="Unassembled WGS sequence"/>
</dbReference>
<dbReference type="AlphaFoldDB" id="A0A844BH26"/>
<name>A0A844BH26_9BURK</name>
<sequence>MVYPEPTRLTSPWLIALAIALAGIASAIIGSLDAAGSTNDSAVGPAHPVAARHAPAQIQIATGHSFEDAEVSKPQAVESLSQRVDRLAQAGTPDKAFEAVQILNACIDSQLAEREGALATDPDEKAALLRYGSPKEKCASLLPGQLAQRFTLVIQAAEARVPNAYVTMEQMVDDNPYNTELAAAARRVIQLNIAAADPQTLLTQHMDAVSCAPAECTPEDLARGLTLWTAYRVVKNKTGPDEILDSLIRALGTQQAQAAIQAGEKIALDAHARK</sequence>
<accession>A0A844BH26</accession>
<organism evidence="1 2">
    <name type="scientific">Caenimonas koreensis DSM 17982</name>
    <dbReference type="NCBI Taxonomy" id="1121255"/>
    <lineage>
        <taxon>Bacteria</taxon>
        <taxon>Pseudomonadati</taxon>
        <taxon>Pseudomonadota</taxon>
        <taxon>Betaproteobacteria</taxon>
        <taxon>Burkholderiales</taxon>
        <taxon>Comamonadaceae</taxon>
        <taxon>Caenimonas</taxon>
    </lineage>
</organism>
<keyword evidence="2" id="KW-1185">Reference proteome</keyword>